<sequence>MLPGETLGERGEGHIQMHVGWGFPFRAALGIRFPSRLWAKLLGGRRNPGREGNWPQVVSGYVFPASLFSADQFVVSVPTEVSGCFNEMKILIVQGNGGGGVGGGQC</sequence>
<evidence type="ECO:0000313" key="1">
    <source>
        <dbReference type="EMBL" id="CAI9170401.1"/>
    </source>
</evidence>
<keyword evidence="2" id="KW-1185">Reference proteome</keyword>
<evidence type="ECO:0000313" key="2">
    <source>
        <dbReference type="Proteomes" id="UP001176941"/>
    </source>
</evidence>
<organism evidence="1 2">
    <name type="scientific">Rangifer tarandus platyrhynchus</name>
    <name type="common">Svalbard reindeer</name>
    <dbReference type="NCBI Taxonomy" id="3082113"/>
    <lineage>
        <taxon>Eukaryota</taxon>
        <taxon>Metazoa</taxon>
        <taxon>Chordata</taxon>
        <taxon>Craniata</taxon>
        <taxon>Vertebrata</taxon>
        <taxon>Euteleostomi</taxon>
        <taxon>Mammalia</taxon>
        <taxon>Eutheria</taxon>
        <taxon>Laurasiatheria</taxon>
        <taxon>Artiodactyla</taxon>
        <taxon>Ruminantia</taxon>
        <taxon>Pecora</taxon>
        <taxon>Cervidae</taxon>
        <taxon>Odocoileinae</taxon>
        <taxon>Rangifer</taxon>
    </lineage>
</organism>
<name>A0ABN8ZDW3_RANTA</name>
<dbReference type="EMBL" id="OX459939">
    <property type="protein sequence ID" value="CAI9170401.1"/>
    <property type="molecule type" value="Genomic_DNA"/>
</dbReference>
<accession>A0ABN8ZDW3</accession>
<gene>
    <name evidence="1" type="ORF">MRATA1EN1_LOCUS19363</name>
</gene>
<protein>
    <submittedName>
        <fullName evidence="1">Uncharacterized protein</fullName>
    </submittedName>
</protein>
<reference evidence="1" key="1">
    <citation type="submission" date="2023-04" db="EMBL/GenBank/DDBJ databases">
        <authorList>
            <consortium name="ELIXIR-Norway"/>
        </authorList>
    </citation>
    <scope>NUCLEOTIDE SEQUENCE [LARGE SCALE GENOMIC DNA]</scope>
</reference>
<dbReference type="Proteomes" id="UP001176941">
    <property type="component" value="Chromosome 3"/>
</dbReference>
<proteinExistence type="predicted"/>